<keyword evidence="1" id="KW-0694">RNA-binding</keyword>
<organism evidence="5 6">
    <name type="scientific">Paramarasmius palmivorus</name>
    <dbReference type="NCBI Taxonomy" id="297713"/>
    <lineage>
        <taxon>Eukaryota</taxon>
        <taxon>Fungi</taxon>
        <taxon>Dikarya</taxon>
        <taxon>Basidiomycota</taxon>
        <taxon>Agaricomycotina</taxon>
        <taxon>Agaricomycetes</taxon>
        <taxon>Agaricomycetidae</taxon>
        <taxon>Agaricales</taxon>
        <taxon>Marasmiineae</taxon>
        <taxon>Marasmiaceae</taxon>
        <taxon>Paramarasmius</taxon>
    </lineage>
</organism>
<dbReference type="Gene3D" id="3.30.160.20">
    <property type="match status" value="1"/>
</dbReference>
<feature type="compositionally biased region" description="Polar residues" evidence="2">
    <location>
        <begin position="85"/>
        <end position="94"/>
    </location>
</feature>
<accession>A0AAW0C6K5</accession>
<evidence type="ECO:0000256" key="3">
    <source>
        <dbReference type="SAM" id="Phobius"/>
    </source>
</evidence>
<feature type="region of interest" description="Disordered" evidence="2">
    <location>
        <begin position="107"/>
        <end position="132"/>
    </location>
</feature>
<evidence type="ECO:0000313" key="5">
    <source>
        <dbReference type="EMBL" id="KAK7035367.1"/>
    </source>
</evidence>
<keyword evidence="3" id="KW-0472">Membrane</keyword>
<dbReference type="GO" id="GO:0003723">
    <property type="term" value="F:RNA binding"/>
    <property type="evidence" value="ECO:0007669"/>
    <property type="project" value="UniProtKB-UniRule"/>
</dbReference>
<feature type="domain" description="DRBM" evidence="4">
    <location>
        <begin position="207"/>
        <end position="274"/>
    </location>
</feature>
<protein>
    <recommendedName>
        <fullName evidence="4">DRBM domain-containing protein</fullName>
    </recommendedName>
</protein>
<reference evidence="5 6" key="1">
    <citation type="submission" date="2024-01" db="EMBL/GenBank/DDBJ databases">
        <title>A draft genome for a cacao thread blight-causing isolate of Paramarasmius palmivorus.</title>
        <authorList>
            <person name="Baruah I.K."/>
            <person name="Bukari Y."/>
            <person name="Amoako-Attah I."/>
            <person name="Meinhardt L.W."/>
            <person name="Bailey B.A."/>
            <person name="Cohen S.P."/>
        </authorList>
    </citation>
    <scope>NUCLEOTIDE SEQUENCE [LARGE SCALE GENOMIC DNA]</scope>
    <source>
        <strain evidence="5 6">GH-12</strain>
    </source>
</reference>
<dbReference type="AlphaFoldDB" id="A0AAW0C6K5"/>
<dbReference type="EMBL" id="JAYKXP010000053">
    <property type="protein sequence ID" value="KAK7035367.1"/>
    <property type="molecule type" value="Genomic_DNA"/>
</dbReference>
<evidence type="ECO:0000256" key="1">
    <source>
        <dbReference type="PROSITE-ProRule" id="PRU00266"/>
    </source>
</evidence>
<comment type="caution">
    <text evidence="5">The sequence shown here is derived from an EMBL/GenBank/DDBJ whole genome shotgun (WGS) entry which is preliminary data.</text>
</comment>
<feature type="region of interest" description="Disordered" evidence="2">
    <location>
        <begin position="75"/>
        <end position="94"/>
    </location>
</feature>
<name>A0AAW0C6K5_9AGAR</name>
<evidence type="ECO:0000313" key="6">
    <source>
        <dbReference type="Proteomes" id="UP001383192"/>
    </source>
</evidence>
<feature type="transmembrane region" description="Helical" evidence="3">
    <location>
        <begin position="21"/>
        <end position="41"/>
    </location>
</feature>
<feature type="transmembrane region" description="Helical" evidence="3">
    <location>
        <begin position="47"/>
        <end position="66"/>
    </location>
</feature>
<dbReference type="Pfam" id="PF00035">
    <property type="entry name" value="dsrm"/>
    <property type="match status" value="1"/>
</dbReference>
<dbReference type="PROSITE" id="PS50137">
    <property type="entry name" value="DS_RBD"/>
    <property type="match status" value="1"/>
</dbReference>
<feature type="compositionally biased region" description="Basic and acidic residues" evidence="2">
    <location>
        <begin position="75"/>
        <end position="84"/>
    </location>
</feature>
<keyword evidence="3" id="KW-1133">Transmembrane helix</keyword>
<evidence type="ECO:0000256" key="2">
    <source>
        <dbReference type="SAM" id="MobiDB-lite"/>
    </source>
</evidence>
<gene>
    <name evidence="5" type="ORF">VNI00_011898</name>
</gene>
<keyword evidence="6" id="KW-1185">Reference proteome</keyword>
<proteinExistence type="predicted"/>
<evidence type="ECO:0000259" key="4">
    <source>
        <dbReference type="PROSITE" id="PS50137"/>
    </source>
</evidence>
<dbReference type="SMART" id="SM00358">
    <property type="entry name" value="DSRM"/>
    <property type="match status" value="1"/>
</dbReference>
<dbReference type="SUPFAM" id="SSF54768">
    <property type="entry name" value="dsRNA-binding domain-like"/>
    <property type="match status" value="1"/>
</dbReference>
<dbReference type="InterPro" id="IPR014720">
    <property type="entry name" value="dsRBD_dom"/>
</dbReference>
<dbReference type="CDD" id="cd00048">
    <property type="entry name" value="DSRM_SF"/>
    <property type="match status" value="1"/>
</dbReference>
<feature type="compositionally biased region" description="Polar residues" evidence="2">
    <location>
        <begin position="115"/>
        <end position="132"/>
    </location>
</feature>
<sequence length="276" mass="30510">MGLVLSASWNATRRFRRLLRVRTLVLIIGIASAIFTIVAVFKDELNRPLTVLGGCLGIVGTCLTYMSRARNIDREHLPTTRQDSDAQWDNPPLTRSVNSNYTAAIDERPSFHYPPTNQDNTSQPEVNTVSPTASVSDLSSVASSSVVSTPVVESWREEIPLRIVTNPHESDESLPFIRAGSPVRYATNTNTTPPKSPNQRMMQSLSNDLERLNHWCQLNECTPSWSGAVPSGPDHQKSWGINVRVRNQTGMGKGTTKKEAEHKAARNVLRALGAMH</sequence>
<keyword evidence="3" id="KW-0812">Transmembrane</keyword>
<dbReference type="Proteomes" id="UP001383192">
    <property type="component" value="Unassembled WGS sequence"/>
</dbReference>